<dbReference type="Proteomes" id="UP000533269">
    <property type="component" value="Unassembled WGS sequence"/>
</dbReference>
<dbReference type="InterPro" id="IPR000843">
    <property type="entry name" value="HTH_LacI"/>
</dbReference>
<dbReference type="SMART" id="SM00354">
    <property type="entry name" value="HTH_LACI"/>
    <property type="match status" value="2"/>
</dbReference>
<dbReference type="EMBL" id="JACHVY010000001">
    <property type="protein sequence ID" value="MBB2901266.1"/>
    <property type="molecule type" value="Genomic_DNA"/>
</dbReference>
<dbReference type="Pfam" id="PF13377">
    <property type="entry name" value="Peripla_BP_3"/>
    <property type="match status" value="1"/>
</dbReference>
<evidence type="ECO:0000259" key="4">
    <source>
        <dbReference type="PROSITE" id="PS50932"/>
    </source>
</evidence>
<dbReference type="PROSITE" id="PS00356">
    <property type="entry name" value="HTH_LACI_1"/>
    <property type="match status" value="1"/>
</dbReference>
<dbReference type="PANTHER" id="PTHR30146">
    <property type="entry name" value="LACI-RELATED TRANSCRIPTIONAL REPRESSOR"/>
    <property type="match status" value="1"/>
</dbReference>
<dbReference type="SUPFAM" id="SSF53822">
    <property type="entry name" value="Periplasmic binding protein-like I"/>
    <property type="match status" value="1"/>
</dbReference>
<dbReference type="AlphaFoldDB" id="A0A7W4TLR4"/>
<evidence type="ECO:0000313" key="5">
    <source>
        <dbReference type="EMBL" id="MBB2901266.1"/>
    </source>
</evidence>
<dbReference type="GO" id="GO:0003700">
    <property type="term" value="F:DNA-binding transcription factor activity"/>
    <property type="evidence" value="ECO:0007669"/>
    <property type="project" value="TreeGrafter"/>
</dbReference>
<evidence type="ECO:0000313" key="6">
    <source>
        <dbReference type="Proteomes" id="UP000533269"/>
    </source>
</evidence>
<name>A0A7W4TLR4_KINRA</name>
<evidence type="ECO:0000256" key="2">
    <source>
        <dbReference type="ARBA" id="ARBA00023125"/>
    </source>
</evidence>
<evidence type="ECO:0000256" key="1">
    <source>
        <dbReference type="ARBA" id="ARBA00023015"/>
    </source>
</evidence>
<dbReference type="Gene3D" id="3.40.50.2300">
    <property type="match status" value="2"/>
</dbReference>
<organism evidence="5 6">
    <name type="scientific">Kineococcus radiotolerans</name>
    <dbReference type="NCBI Taxonomy" id="131568"/>
    <lineage>
        <taxon>Bacteria</taxon>
        <taxon>Bacillati</taxon>
        <taxon>Actinomycetota</taxon>
        <taxon>Actinomycetes</taxon>
        <taxon>Kineosporiales</taxon>
        <taxon>Kineosporiaceae</taxon>
        <taxon>Kineococcus</taxon>
    </lineage>
</organism>
<comment type="caution">
    <text evidence="5">The sequence shown here is derived from an EMBL/GenBank/DDBJ whole genome shotgun (WGS) entry which is preliminary data.</text>
</comment>
<keyword evidence="3" id="KW-0804">Transcription</keyword>
<dbReference type="PANTHER" id="PTHR30146:SF109">
    <property type="entry name" value="HTH-TYPE TRANSCRIPTIONAL REGULATOR GALS"/>
    <property type="match status" value="1"/>
</dbReference>
<dbReference type="CDD" id="cd01392">
    <property type="entry name" value="HTH_LacI"/>
    <property type="match status" value="2"/>
</dbReference>
<protein>
    <submittedName>
        <fullName evidence="5">LacI family transcriptional regulator</fullName>
    </submittedName>
</protein>
<reference evidence="5 6" key="2">
    <citation type="submission" date="2020-08" db="EMBL/GenBank/DDBJ databases">
        <authorList>
            <person name="Partida-Martinez L."/>
            <person name="Huntemann M."/>
            <person name="Clum A."/>
            <person name="Wang J."/>
            <person name="Palaniappan K."/>
            <person name="Ritter S."/>
            <person name="Chen I.-M."/>
            <person name="Stamatis D."/>
            <person name="Reddy T."/>
            <person name="O'Malley R."/>
            <person name="Daum C."/>
            <person name="Shapiro N."/>
            <person name="Ivanova N."/>
            <person name="Kyrpides N."/>
            <person name="Woyke T."/>
        </authorList>
    </citation>
    <scope>NUCLEOTIDE SEQUENCE [LARGE SCALE GENOMIC DNA]</scope>
    <source>
        <strain evidence="5 6">AS2.23</strain>
    </source>
</reference>
<dbReference type="InterPro" id="IPR046335">
    <property type="entry name" value="LacI/GalR-like_sensor"/>
</dbReference>
<dbReference type="SUPFAM" id="SSF47413">
    <property type="entry name" value="lambda repressor-like DNA-binding domains"/>
    <property type="match status" value="2"/>
</dbReference>
<dbReference type="CDD" id="cd06267">
    <property type="entry name" value="PBP1_LacI_sugar_binding-like"/>
    <property type="match status" value="1"/>
</dbReference>
<keyword evidence="1" id="KW-0805">Transcription regulation</keyword>
<proteinExistence type="predicted"/>
<dbReference type="InterPro" id="IPR010982">
    <property type="entry name" value="Lambda_DNA-bd_dom_sf"/>
</dbReference>
<dbReference type="PROSITE" id="PS50932">
    <property type="entry name" value="HTH_LACI_2"/>
    <property type="match status" value="2"/>
</dbReference>
<sequence>MGSTRTARGRGGAPSMVEVAALAGVSVGTVSNVVNHPERVRAETIERVRAAIEQLGFSRAVPVRAARTNPSVVEVAAVAGVSVGTVSNALNHPEQVRPETLARVRAAIEQLGFTPNANARSLAGGENRTIGLVVVDLGNTLFVDIARGAQREAAARGESLLVTNSDRDDAQQDAHLDLFESARVRGVVLAPLSDPFAGIQRVRRHGTPLVVVNYDDGRQDCCTVLVDNERVGYLAARHMVELGRRRLAWVSELNDLQPVHERQAGVRRAVREAGRGVSLVELDTEGVGENDGDHVVEEVLALPARRRPDALIAVTDMLGASVVEALRGAGLSVPGDIAVMGCDHDARAWGGAVPLTTVRMEGEEMGAAAVRLLADEVAEGVDHVHRRVVVQPSLLVRESSAGRLPR</sequence>
<feature type="domain" description="HTH lacI-type" evidence="4">
    <location>
        <begin position="14"/>
        <end position="68"/>
    </location>
</feature>
<keyword evidence="2" id="KW-0238">DNA-binding</keyword>
<accession>A0A7W4TLR4</accession>
<dbReference type="Pfam" id="PF00356">
    <property type="entry name" value="LacI"/>
    <property type="match status" value="2"/>
</dbReference>
<dbReference type="InterPro" id="IPR028082">
    <property type="entry name" value="Peripla_BP_I"/>
</dbReference>
<dbReference type="GO" id="GO:0000976">
    <property type="term" value="F:transcription cis-regulatory region binding"/>
    <property type="evidence" value="ECO:0007669"/>
    <property type="project" value="TreeGrafter"/>
</dbReference>
<evidence type="ECO:0000256" key="3">
    <source>
        <dbReference type="ARBA" id="ARBA00023163"/>
    </source>
</evidence>
<dbReference type="Gene3D" id="1.10.260.40">
    <property type="entry name" value="lambda repressor-like DNA-binding domains"/>
    <property type="match status" value="2"/>
</dbReference>
<feature type="domain" description="HTH lacI-type" evidence="4">
    <location>
        <begin position="70"/>
        <end position="124"/>
    </location>
</feature>
<dbReference type="RefSeq" id="WP_221183127.1">
    <property type="nucleotide sequence ID" value="NZ_JACHVY010000001.1"/>
</dbReference>
<reference evidence="5 6" key="1">
    <citation type="submission" date="2020-08" db="EMBL/GenBank/DDBJ databases">
        <title>The Agave Microbiome: Exploring the role of microbial communities in plant adaptations to desert environments.</title>
        <authorList>
            <person name="Partida-Martinez L.P."/>
        </authorList>
    </citation>
    <scope>NUCLEOTIDE SEQUENCE [LARGE SCALE GENOMIC DNA]</scope>
    <source>
        <strain evidence="5 6">AS2.23</strain>
    </source>
</reference>
<gene>
    <name evidence="5" type="ORF">FHR75_002054</name>
</gene>